<dbReference type="STRING" id="1527.SAMN04489757_1652"/>
<dbReference type="Proteomes" id="UP000198806">
    <property type="component" value="Unassembled WGS sequence"/>
</dbReference>
<dbReference type="OrthoDB" id="9776685at2"/>
<gene>
    <name evidence="3" type="ORF">SAMN04489757_1652</name>
</gene>
<evidence type="ECO:0000313" key="4">
    <source>
        <dbReference type="Proteomes" id="UP000198806"/>
    </source>
</evidence>
<dbReference type="InterPro" id="IPR052920">
    <property type="entry name" value="DNA-binding_regulatory"/>
</dbReference>
<keyword evidence="1" id="KW-1133">Transmembrane helix</keyword>
<dbReference type="SUPFAM" id="SSF53474">
    <property type="entry name" value="alpha/beta-Hydrolases"/>
    <property type="match status" value="1"/>
</dbReference>
<accession>A0A1I5J3W8</accession>
<dbReference type="PANTHER" id="PTHR43358">
    <property type="entry name" value="ALPHA/BETA-HYDROLASE"/>
    <property type="match status" value="1"/>
</dbReference>
<dbReference type="Pfam" id="PF12146">
    <property type="entry name" value="Hydrolase_4"/>
    <property type="match status" value="1"/>
</dbReference>
<dbReference type="InterPro" id="IPR029058">
    <property type="entry name" value="AB_hydrolase_fold"/>
</dbReference>
<dbReference type="PANTHER" id="PTHR43358:SF4">
    <property type="entry name" value="ALPHA_BETA HYDROLASE FOLD-1 DOMAIN-CONTAINING PROTEIN"/>
    <property type="match status" value="1"/>
</dbReference>
<protein>
    <recommendedName>
        <fullName evidence="2">Serine aminopeptidase S33 domain-containing protein</fullName>
    </recommendedName>
</protein>
<evidence type="ECO:0000259" key="2">
    <source>
        <dbReference type="Pfam" id="PF12146"/>
    </source>
</evidence>
<reference evidence="3 4" key="1">
    <citation type="submission" date="2016-10" db="EMBL/GenBank/DDBJ databases">
        <authorList>
            <person name="de Groot N.N."/>
        </authorList>
    </citation>
    <scope>NUCLEOTIDE SEQUENCE [LARGE SCALE GENOMIC DNA]</scope>
    <source>
        <strain evidence="3 4">DSM 1283</strain>
    </source>
</reference>
<keyword evidence="1" id="KW-0472">Membrane</keyword>
<dbReference type="InterPro" id="IPR022742">
    <property type="entry name" value="Hydrolase_4"/>
</dbReference>
<dbReference type="Gene3D" id="3.40.50.1820">
    <property type="entry name" value="alpha/beta hydrolase"/>
    <property type="match status" value="1"/>
</dbReference>
<organism evidence="3 4">
    <name type="scientific">Anaerocolumna aminovalerica</name>
    <dbReference type="NCBI Taxonomy" id="1527"/>
    <lineage>
        <taxon>Bacteria</taxon>
        <taxon>Bacillati</taxon>
        <taxon>Bacillota</taxon>
        <taxon>Clostridia</taxon>
        <taxon>Lachnospirales</taxon>
        <taxon>Lachnospiraceae</taxon>
        <taxon>Anaerocolumna</taxon>
    </lineage>
</organism>
<evidence type="ECO:0000256" key="1">
    <source>
        <dbReference type="SAM" id="Phobius"/>
    </source>
</evidence>
<proteinExistence type="predicted"/>
<feature type="transmembrane region" description="Helical" evidence="1">
    <location>
        <begin position="23"/>
        <end position="46"/>
    </location>
</feature>
<sequence>MIHSRKSGKKAGVPHHFSWKKGFVVVLIVILLIFVVIPPIALTILVRRHVNYRGEETPRYPLQGIYSSSDYGLEEIVHTFDTADSESLWCSEIQADEPKGVVIYLTGIMQPSITYFYGHAAWMQQNGYSSFLLEVRSHGSSTGKLIGLGYTEVADVQAVVEYIKSCEKYASLPIVIHGVSMGGAIAINAFGQIPEIDACIAMSPYASFETQLDLLLEQMKIPKIIRQIEAPILRQALKWNYGSSTVEMLSPYNQIQNAKGRPVLLIACSGDNSVPVENTHILQQGYPDAEVWIRDSWEHFIVKDCNFSKVTEDIEYCSRILTWISSCFEDNGF</sequence>
<dbReference type="EMBL" id="FOWD01000065">
    <property type="protein sequence ID" value="SFO67339.1"/>
    <property type="molecule type" value="Genomic_DNA"/>
</dbReference>
<dbReference type="AlphaFoldDB" id="A0A1I5J3W8"/>
<keyword evidence="4" id="KW-1185">Reference proteome</keyword>
<evidence type="ECO:0000313" key="3">
    <source>
        <dbReference type="EMBL" id="SFO67339.1"/>
    </source>
</evidence>
<name>A0A1I5J3W8_9FIRM</name>
<keyword evidence="1" id="KW-0812">Transmembrane</keyword>
<feature type="domain" description="Serine aminopeptidase S33" evidence="2">
    <location>
        <begin position="97"/>
        <end position="221"/>
    </location>
</feature>